<comment type="subunit">
    <text evidence="2">Homotrimer.</text>
</comment>
<keyword evidence="3 6" id="KW-0808">Transferase</keyword>
<dbReference type="GO" id="GO:0009236">
    <property type="term" value="P:cobalamin biosynthetic process"/>
    <property type="evidence" value="ECO:0007669"/>
    <property type="project" value="UniProtKB-UniRule"/>
</dbReference>
<feature type="domain" description="Cobalamin adenosyltransferase-like" evidence="7">
    <location>
        <begin position="3"/>
        <end position="168"/>
    </location>
</feature>
<comment type="caution">
    <text evidence="8">The sequence shown here is derived from an EMBL/GenBank/DDBJ whole genome shotgun (WGS) entry which is preliminary data.</text>
</comment>
<dbReference type="EC" id="2.5.1.17" evidence="6"/>
<dbReference type="InterPro" id="IPR016030">
    <property type="entry name" value="CblAdoTrfase-like"/>
</dbReference>
<evidence type="ECO:0000313" key="9">
    <source>
        <dbReference type="Proteomes" id="UP000245133"/>
    </source>
</evidence>
<accession>A0A2P2DX94</accession>
<evidence type="ECO:0000256" key="1">
    <source>
        <dbReference type="ARBA" id="ARBA00007487"/>
    </source>
</evidence>
<keyword evidence="6" id="KW-0169">Cobalamin biosynthesis</keyword>
<comment type="catalytic activity">
    <reaction evidence="6">
        <text>2 cob(II)yrinate a,c diamide + reduced [electron-transfer flavoprotein] + 2 ATP = 2 adenosylcob(III)yrinate a,c-diamide + 2 triphosphate + oxidized [electron-transfer flavoprotein] + 3 H(+)</text>
        <dbReference type="Rhea" id="RHEA:11528"/>
        <dbReference type="Rhea" id="RHEA-COMP:10685"/>
        <dbReference type="Rhea" id="RHEA-COMP:10686"/>
        <dbReference type="ChEBI" id="CHEBI:15378"/>
        <dbReference type="ChEBI" id="CHEBI:18036"/>
        <dbReference type="ChEBI" id="CHEBI:30616"/>
        <dbReference type="ChEBI" id="CHEBI:57692"/>
        <dbReference type="ChEBI" id="CHEBI:58307"/>
        <dbReference type="ChEBI" id="CHEBI:58503"/>
        <dbReference type="ChEBI" id="CHEBI:58537"/>
        <dbReference type="EC" id="2.5.1.17"/>
    </reaction>
</comment>
<dbReference type="FunFam" id="1.20.1200.10:FF:000001">
    <property type="entry name" value="Cob(I)yrinic acid a,c-diamide adenosyltransferase"/>
    <property type="match status" value="1"/>
</dbReference>
<sequence length="184" mass="20656">MKIYTKAGDTGETYLASGKKVPKTDERVGLYGTSDELNSWIGFALSFRPQSGSGVIEYLTKVQHLLFELGSELAGYQAKSGVSCIGPEDTQEMENEIDRLSQSLPELKSFILPAGVSFASGLHIARTISRRLERETLTYIQNGGDISQEIRIFLNRLSDYLFTAARYVNMESKEKEVEWRSRTK</sequence>
<proteinExistence type="inferred from homology"/>
<dbReference type="RefSeq" id="WP_108973860.1">
    <property type="nucleotide sequence ID" value="NZ_BFBB01000002.1"/>
</dbReference>
<dbReference type="PANTHER" id="PTHR12213">
    <property type="entry name" value="CORRINOID ADENOSYLTRANSFERASE"/>
    <property type="match status" value="1"/>
</dbReference>
<dbReference type="OrthoDB" id="9778896at2"/>
<evidence type="ECO:0000256" key="4">
    <source>
        <dbReference type="ARBA" id="ARBA00022741"/>
    </source>
</evidence>
<keyword evidence="9" id="KW-1185">Reference proteome</keyword>
<evidence type="ECO:0000256" key="2">
    <source>
        <dbReference type="ARBA" id="ARBA00011233"/>
    </source>
</evidence>
<comment type="pathway">
    <text evidence="6">Cofactor biosynthesis; adenosylcobalamin biosynthesis; adenosylcobalamin from cob(II)yrinate a,c-diamide: step 2/7.</text>
</comment>
<comment type="similarity">
    <text evidence="1 6">Belongs to the Cob(I)alamin adenosyltransferase family.</text>
</comment>
<keyword evidence="5 6" id="KW-0067">ATP-binding</keyword>
<dbReference type="EMBL" id="BFBB01000002">
    <property type="protein sequence ID" value="GBF49257.1"/>
    <property type="molecule type" value="Genomic_DNA"/>
</dbReference>
<keyword evidence="4 6" id="KW-0547">Nucleotide-binding</keyword>
<dbReference type="Pfam" id="PF01923">
    <property type="entry name" value="Cob_adeno_trans"/>
    <property type="match status" value="1"/>
</dbReference>
<dbReference type="InterPro" id="IPR029499">
    <property type="entry name" value="PduO-typ"/>
</dbReference>
<name>A0A2P2DX94_9LEPT</name>
<evidence type="ECO:0000259" key="7">
    <source>
        <dbReference type="Pfam" id="PF01923"/>
    </source>
</evidence>
<dbReference type="AlphaFoldDB" id="A0A2P2DX94"/>
<organism evidence="8 9">
    <name type="scientific">Leptospira ryugenii</name>
    <dbReference type="NCBI Taxonomy" id="1917863"/>
    <lineage>
        <taxon>Bacteria</taxon>
        <taxon>Pseudomonadati</taxon>
        <taxon>Spirochaetota</taxon>
        <taxon>Spirochaetia</taxon>
        <taxon>Leptospirales</taxon>
        <taxon>Leptospiraceae</taxon>
        <taxon>Leptospira</taxon>
    </lineage>
</organism>
<dbReference type="UniPathway" id="UPA00148">
    <property type="reaction ID" value="UER00233"/>
</dbReference>
<reference evidence="8 9" key="1">
    <citation type="submission" date="2018-02" db="EMBL/GenBank/DDBJ databases">
        <title>Novel Leptospira species isolated from soil and water in Japan.</title>
        <authorList>
            <person name="Nakao R."/>
            <person name="Masuzawa T."/>
        </authorList>
    </citation>
    <scope>NUCLEOTIDE SEQUENCE [LARGE SCALE GENOMIC DNA]</scope>
    <source>
        <strain evidence="8 9">YH101</strain>
    </source>
</reference>
<protein>
    <recommendedName>
        <fullName evidence="6">Corrinoid adenosyltransferase</fullName>
        <ecNumber evidence="6">2.5.1.17</ecNumber>
    </recommendedName>
    <alternativeName>
        <fullName evidence="6">Cob(II)alamin adenosyltransferase</fullName>
    </alternativeName>
    <alternativeName>
        <fullName evidence="6">Cob(II)yrinic acid a,c-diamide adenosyltransferase</fullName>
    </alternativeName>
    <alternativeName>
        <fullName evidence="6">Cobinamide/cobalamin adenosyltransferase</fullName>
    </alternativeName>
</protein>
<dbReference type="Proteomes" id="UP000245133">
    <property type="component" value="Unassembled WGS sequence"/>
</dbReference>
<dbReference type="SUPFAM" id="SSF89028">
    <property type="entry name" value="Cobalamin adenosyltransferase-like"/>
    <property type="match status" value="1"/>
</dbReference>
<dbReference type="GO" id="GO:0005524">
    <property type="term" value="F:ATP binding"/>
    <property type="evidence" value="ECO:0007669"/>
    <property type="project" value="UniProtKB-UniRule"/>
</dbReference>
<evidence type="ECO:0000256" key="6">
    <source>
        <dbReference type="RuleBase" id="RU366026"/>
    </source>
</evidence>
<dbReference type="NCBIfam" id="TIGR00636">
    <property type="entry name" value="PduO_Nterm"/>
    <property type="match status" value="1"/>
</dbReference>
<gene>
    <name evidence="8" type="ORF">LPTSP4_07670</name>
</gene>
<evidence type="ECO:0000256" key="3">
    <source>
        <dbReference type="ARBA" id="ARBA00022679"/>
    </source>
</evidence>
<dbReference type="GO" id="GO:0008817">
    <property type="term" value="F:corrinoid adenosyltransferase activity"/>
    <property type="evidence" value="ECO:0007669"/>
    <property type="project" value="UniProtKB-UniRule"/>
</dbReference>
<dbReference type="InterPro" id="IPR036451">
    <property type="entry name" value="CblAdoTrfase-like_sf"/>
</dbReference>
<dbReference type="PANTHER" id="PTHR12213:SF0">
    <property type="entry name" value="CORRINOID ADENOSYLTRANSFERASE MMAB"/>
    <property type="match status" value="1"/>
</dbReference>
<evidence type="ECO:0000313" key="8">
    <source>
        <dbReference type="EMBL" id="GBF49257.1"/>
    </source>
</evidence>
<evidence type="ECO:0000256" key="5">
    <source>
        <dbReference type="ARBA" id="ARBA00022840"/>
    </source>
</evidence>
<comment type="catalytic activity">
    <reaction evidence="6">
        <text>2 cob(II)alamin + reduced [electron-transfer flavoprotein] + 2 ATP = 2 adenosylcob(III)alamin + 2 triphosphate + oxidized [electron-transfer flavoprotein] + 3 H(+)</text>
        <dbReference type="Rhea" id="RHEA:28671"/>
        <dbReference type="Rhea" id="RHEA-COMP:10685"/>
        <dbReference type="Rhea" id="RHEA-COMP:10686"/>
        <dbReference type="ChEBI" id="CHEBI:15378"/>
        <dbReference type="ChEBI" id="CHEBI:16304"/>
        <dbReference type="ChEBI" id="CHEBI:18036"/>
        <dbReference type="ChEBI" id="CHEBI:18408"/>
        <dbReference type="ChEBI" id="CHEBI:30616"/>
        <dbReference type="ChEBI" id="CHEBI:57692"/>
        <dbReference type="ChEBI" id="CHEBI:58307"/>
        <dbReference type="EC" id="2.5.1.17"/>
    </reaction>
</comment>
<dbReference type="Gene3D" id="1.20.1200.10">
    <property type="entry name" value="Cobalamin adenosyltransferase-like"/>
    <property type="match status" value="1"/>
</dbReference>